<name>A0A9W8LEY9_9FUNG</name>
<reference evidence="2" key="1">
    <citation type="submission" date="2022-07" db="EMBL/GenBank/DDBJ databases">
        <title>Phylogenomic reconstructions and comparative analyses of Kickxellomycotina fungi.</title>
        <authorList>
            <person name="Reynolds N.K."/>
            <person name="Stajich J.E."/>
            <person name="Barry K."/>
            <person name="Grigoriev I.V."/>
            <person name="Crous P."/>
            <person name="Smith M.E."/>
        </authorList>
    </citation>
    <scope>NUCLEOTIDE SEQUENCE</scope>
    <source>
        <strain evidence="2">NBRC 105414</strain>
    </source>
</reference>
<keyword evidence="1" id="KW-1133">Transmembrane helix</keyword>
<protein>
    <recommendedName>
        <fullName evidence="4">Pacifastin domain-containing protein</fullName>
    </recommendedName>
</protein>
<feature type="non-terminal residue" evidence="2">
    <location>
        <position position="133"/>
    </location>
</feature>
<evidence type="ECO:0000256" key="1">
    <source>
        <dbReference type="SAM" id="Phobius"/>
    </source>
</evidence>
<dbReference type="OrthoDB" id="5517925at2759"/>
<dbReference type="AlphaFoldDB" id="A0A9W8LEY9"/>
<dbReference type="EMBL" id="JANBUL010000392">
    <property type="protein sequence ID" value="KAJ2776115.1"/>
    <property type="molecule type" value="Genomic_DNA"/>
</dbReference>
<comment type="caution">
    <text evidence="2">The sequence shown here is derived from an EMBL/GenBank/DDBJ whole genome shotgun (WGS) entry which is preliminary data.</text>
</comment>
<accession>A0A9W8LEY9</accession>
<evidence type="ECO:0008006" key="4">
    <source>
        <dbReference type="Google" id="ProtNLM"/>
    </source>
</evidence>
<gene>
    <name evidence="2" type="ORF">H4R18_005833</name>
</gene>
<feature type="transmembrane region" description="Helical" evidence="1">
    <location>
        <begin position="33"/>
        <end position="55"/>
    </location>
</feature>
<evidence type="ECO:0000313" key="3">
    <source>
        <dbReference type="Proteomes" id="UP001140217"/>
    </source>
</evidence>
<proteinExistence type="predicted"/>
<keyword evidence="3" id="KW-1185">Reference proteome</keyword>
<keyword evidence="1" id="KW-0812">Transmembrane</keyword>
<sequence length="133" mass="13407">MTNNSDKLLEAAGGAGDACRCQRTAGRAGYARCVAKVLAALAAVLLVAGMCAHVGPRAVRDAVAGWAEPLRGDLGSPAPAMAASSPIEAAADEVTPAFLTCVQQHGGLAVWPRADQPCNTCRCTASGSVLCTK</sequence>
<dbReference type="Proteomes" id="UP001140217">
    <property type="component" value="Unassembled WGS sequence"/>
</dbReference>
<evidence type="ECO:0000313" key="2">
    <source>
        <dbReference type="EMBL" id="KAJ2776115.1"/>
    </source>
</evidence>
<organism evidence="2 3">
    <name type="scientific">Coemansia javaensis</name>
    <dbReference type="NCBI Taxonomy" id="2761396"/>
    <lineage>
        <taxon>Eukaryota</taxon>
        <taxon>Fungi</taxon>
        <taxon>Fungi incertae sedis</taxon>
        <taxon>Zoopagomycota</taxon>
        <taxon>Kickxellomycotina</taxon>
        <taxon>Kickxellomycetes</taxon>
        <taxon>Kickxellales</taxon>
        <taxon>Kickxellaceae</taxon>
        <taxon>Coemansia</taxon>
    </lineage>
</organism>
<keyword evidence="1" id="KW-0472">Membrane</keyword>